<reference evidence="1 2" key="1">
    <citation type="journal article" date="2018" name="BMC Genomics">
        <title>Comparative genome analyses reveal sequence features reflecting distinct modes of host-adaptation between dicot and monocot powdery mildew.</title>
        <authorList>
            <person name="Wu Y."/>
            <person name="Ma X."/>
            <person name="Pan Z."/>
            <person name="Kale S.D."/>
            <person name="Song Y."/>
            <person name="King H."/>
            <person name="Zhang Q."/>
            <person name="Presley C."/>
            <person name="Deng X."/>
            <person name="Wei C.I."/>
            <person name="Xiao S."/>
        </authorList>
    </citation>
    <scope>NUCLEOTIDE SEQUENCE [LARGE SCALE GENOMIC DNA]</scope>
    <source>
        <strain evidence="1">UMSG3</strain>
    </source>
</reference>
<accession>A0A420IXP4</accession>
<organism evidence="1 2">
    <name type="scientific">Golovinomyces cichoracearum</name>
    <dbReference type="NCBI Taxonomy" id="62708"/>
    <lineage>
        <taxon>Eukaryota</taxon>
        <taxon>Fungi</taxon>
        <taxon>Dikarya</taxon>
        <taxon>Ascomycota</taxon>
        <taxon>Pezizomycotina</taxon>
        <taxon>Leotiomycetes</taxon>
        <taxon>Erysiphales</taxon>
        <taxon>Erysiphaceae</taxon>
        <taxon>Golovinomyces</taxon>
    </lineage>
</organism>
<dbReference type="AlphaFoldDB" id="A0A420IXP4"/>
<evidence type="ECO:0000313" key="1">
    <source>
        <dbReference type="EMBL" id="RKF79326.1"/>
    </source>
</evidence>
<comment type="caution">
    <text evidence="1">The sequence shown here is derived from an EMBL/GenBank/DDBJ whole genome shotgun (WGS) entry which is preliminary data.</text>
</comment>
<evidence type="ECO:0008006" key="3">
    <source>
        <dbReference type="Google" id="ProtNLM"/>
    </source>
</evidence>
<gene>
    <name evidence="1" type="ORF">GcM3_056017</name>
</gene>
<sequence length="98" mass="11214">MAGHKLILVVDYFSAHETATDVLAALPPRYSLRIQRYFGTHQIKKACHSHWVQYMIDEVDNDHDPSKTVIQLKAMRCVIQVYLHSKALEPSQTGLLKP</sequence>
<protein>
    <recommendedName>
        <fullName evidence="3">DDE-1 domain-containing protein</fullName>
    </recommendedName>
</protein>
<name>A0A420IXP4_9PEZI</name>
<dbReference type="EMBL" id="MCBQ01005668">
    <property type="protein sequence ID" value="RKF79326.1"/>
    <property type="molecule type" value="Genomic_DNA"/>
</dbReference>
<dbReference type="Proteomes" id="UP000283383">
    <property type="component" value="Unassembled WGS sequence"/>
</dbReference>
<evidence type="ECO:0000313" key="2">
    <source>
        <dbReference type="Proteomes" id="UP000283383"/>
    </source>
</evidence>
<proteinExistence type="predicted"/>
<keyword evidence="2" id="KW-1185">Reference proteome</keyword>